<evidence type="ECO:0000256" key="6">
    <source>
        <dbReference type="ARBA" id="ARBA00022840"/>
    </source>
</evidence>
<keyword evidence="9" id="KW-0175">Coiled coil</keyword>
<dbReference type="AlphaFoldDB" id="A0A6S6SHW1"/>
<dbReference type="SMART" id="SM00220">
    <property type="entry name" value="S_TKc"/>
    <property type="match status" value="1"/>
</dbReference>
<proteinExistence type="predicted"/>
<dbReference type="GO" id="GO:0005524">
    <property type="term" value="F:ATP binding"/>
    <property type="evidence" value="ECO:0007669"/>
    <property type="project" value="UniProtKB-KW"/>
</dbReference>
<dbReference type="InterPro" id="IPR011009">
    <property type="entry name" value="Kinase-like_dom_sf"/>
</dbReference>
<gene>
    <name evidence="11" type="ORF">HELGO_WM33561</name>
</gene>
<keyword evidence="6" id="KW-0067">ATP-binding</keyword>
<evidence type="ECO:0000256" key="5">
    <source>
        <dbReference type="ARBA" id="ARBA00022777"/>
    </source>
</evidence>
<name>A0A6S6SHW1_9BACT</name>
<keyword evidence="3" id="KW-0808">Transferase</keyword>
<evidence type="ECO:0000256" key="3">
    <source>
        <dbReference type="ARBA" id="ARBA00022679"/>
    </source>
</evidence>
<keyword evidence="2 11" id="KW-0723">Serine/threonine-protein kinase</keyword>
<dbReference type="EC" id="2.7.11.1" evidence="1"/>
<dbReference type="PROSITE" id="PS50011">
    <property type="entry name" value="PROTEIN_KINASE_DOM"/>
    <property type="match status" value="1"/>
</dbReference>
<evidence type="ECO:0000313" key="11">
    <source>
        <dbReference type="EMBL" id="CAA6804499.1"/>
    </source>
</evidence>
<comment type="catalytic activity">
    <reaction evidence="8">
        <text>L-seryl-[protein] + ATP = O-phospho-L-seryl-[protein] + ADP + H(+)</text>
        <dbReference type="Rhea" id="RHEA:17989"/>
        <dbReference type="Rhea" id="RHEA-COMP:9863"/>
        <dbReference type="Rhea" id="RHEA-COMP:11604"/>
        <dbReference type="ChEBI" id="CHEBI:15378"/>
        <dbReference type="ChEBI" id="CHEBI:29999"/>
        <dbReference type="ChEBI" id="CHEBI:30616"/>
        <dbReference type="ChEBI" id="CHEBI:83421"/>
        <dbReference type="ChEBI" id="CHEBI:456216"/>
        <dbReference type="EC" id="2.7.11.1"/>
    </reaction>
</comment>
<dbReference type="InterPro" id="IPR000719">
    <property type="entry name" value="Prot_kinase_dom"/>
</dbReference>
<dbReference type="GO" id="GO:0004674">
    <property type="term" value="F:protein serine/threonine kinase activity"/>
    <property type="evidence" value="ECO:0007669"/>
    <property type="project" value="UniProtKB-KW"/>
</dbReference>
<evidence type="ECO:0000256" key="2">
    <source>
        <dbReference type="ARBA" id="ARBA00022527"/>
    </source>
</evidence>
<evidence type="ECO:0000256" key="4">
    <source>
        <dbReference type="ARBA" id="ARBA00022741"/>
    </source>
</evidence>
<keyword evidence="5 11" id="KW-0418">Kinase</keyword>
<evidence type="ECO:0000259" key="10">
    <source>
        <dbReference type="PROSITE" id="PS50011"/>
    </source>
</evidence>
<dbReference type="Gene3D" id="1.10.510.10">
    <property type="entry name" value="Transferase(Phosphotransferase) domain 1"/>
    <property type="match status" value="1"/>
</dbReference>
<dbReference type="PANTHER" id="PTHR24356">
    <property type="entry name" value="SERINE/THREONINE-PROTEIN KINASE"/>
    <property type="match status" value="1"/>
</dbReference>
<dbReference type="Pfam" id="PF00069">
    <property type="entry name" value="Pkinase"/>
    <property type="match status" value="1"/>
</dbReference>
<feature type="coiled-coil region" evidence="9">
    <location>
        <begin position="600"/>
        <end position="660"/>
    </location>
</feature>
<protein>
    <recommendedName>
        <fullName evidence="1">non-specific serine/threonine protein kinase</fullName>
        <ecNumber evidence="1">2.7.11.1</ecNumber>
    </recommendedName>
</protein>
<dbReference type="InterPro" id="IPR050236">
    <property type="entry name" value="Ser_Thr_kinase_AGC"/>
</dbReference>
<reference evidence="11" key="1">
    <citation type="submission" date="2020-01" db="EMBL/GenBank/DDBJ databases">
        <authorList>
            <person name="Meier V. D."/>
            <person name="Meier V D."/>
        </authorList>
    </citation>
    <scope>NUCLEOTIDE SEQUENCE</scope>
    <source>
        <strain evidence="11">HLG_WM_MAG_10</strain>
    </source>
</reference>
<evidence type="ECO:0000256" key="9">
    <source>
        <dbReference type="SAM" id="Coils"/>
    </source>
</evidence>
<comment type="catalytic activity">
    <reaction evidence="7">
        <text>L-threonyl-[protein] + ATP = O-phospho-L-threonyl-[protein] + ADP + H(+)</text>
        <dbReference type="Rhea" id="RHEA:46608"/>
        <dbReference type="Rhea" id="RHEA-COMP:11060"/>
        <dbReference type="Rhea" id="RHEA-COMP:11605"/>
        <dbReference type="ChEBI" id="CHEBI:15378"/>
        <dbReference type="ChEBI" id="CHEBI:30013"/>
        <dbReference type="ChEBI" id="CHEBI:30616"/>
        <dbReference type="ChEBI" id="CHEBI:61977"/>
        <dbReference type="ChEBI" id="CHEBI:456216"/>
        <dbReference type="EC" id="2.7.11.1"/>
    </reaction>
</comment>
<keyword evidence="4" id="KW-0547">Nucleotide-binding</keyword>
<evidence type="ECO:0000256" key="7">
    <source>
        <dbReference type="ARBA" id="ARBA00047899"/>
    </source>
</evidence>
<evidence type="ECO:0000256" key="8">
    <source>
        <dbReference type="ARBA" id="ARBA00048679"/>
    </source>
</evidence>
<organism evidence="11">
    <name type="scientific">uncultured Aureispira sp</name>
    <dbReference type="NCBI Taxonomy" id="1331704"/>
    <lineage>
        <taxon>Bacteria</taxon>
        <taxon>Pseudomonadati</taxon>
        <taxon>Bacteroidota</taxon>
        <taxon>Saprospiria</taxon>
        <taxon>Saprospirales</taxon>
        <taxon>Saprospiraceae</taxon>
        <taxon>Aureispira</taxon>
        <taxon>environmental samples</taxon>
    </lineage>
</organism>
<dbReference type="EMBL" id="CACVAQ010000100">
    <property type="protein sequence ID" value="CAA6804499.1"/>
    <property type="molecule type" value="Genomic_DNA"/>
</dbReference>
<evidence type="ECO:0000256" key="1">
    <source>
        <dbReference type="ARBA" id="ARBA00012513"/>
    </source>
</evidence>
<dbReference type="SUPFAM" id="SSF56112">
    <property type="entry name" value="Protein kinase-like (PK-like)"/>
    <property type="match status" value="1"/>
</dbReference>
<feature type="domain" description="Protein kinase" evidence="10">
    <location>
        <begin position="13"/>
        <end position="313"/>
    </location>
</feature>
<accession>A0A6S6SHW1</accession>
<sequence length="684" mass="79130">MKVRHTSTHEMLILEKTPFAQGGEGSLYKVLTPIIYQHLVAKIYHSNKRTKQRQHKLRYLIEHPPVFESKTQQQLISWPMGLLEQGQRFVGFLMPRVEGELLEVLATAKLPKSLSKKWQRFKLGTDGALALRQKVCFNIAVALYHIHETGHYVMVDLKPDNILIQPNGLISLVDMDSIEIVAGNQVLFPAAMATPEFAPPEFHVLQRSAAALPISWDAFSMAIIFYKILLGIHPFAATTKGRYETATGLGEKLKHGLYVHNKKQQACFAIIPPLHQAFYKLPTVLQYLFNLCFVHGIAKPTARPSAEDWCLVFGEEQTPDKQVSYQLEPKELDLYQPKLEAENSHWLTGSFEELFKRRIQEAAPSILKRIKKEQQNGLLSVKGLWKRMAQPFQAKIEYSTVVQNLSIEEIPVKWQPFFYQKVQLLFDLHSQKKTYYKEEDLAAQLKVTELQAEWQAYQSTYFDKCHQLKKSYRKKCFEVNQNRNEQPLWKAFVGKTVARKQAFLKQKYLPVQEQDLAETYQQKTKVIDTFYQPKWEALEKAHYERLDQINKNKKQTVLKKQEEETHFVKERQLIIEAIQSEKDAAKLEYTSHKKLLDFSIKNYIEQLEAIESNAANQIKVIEQSATLKFMKLADDALLKKQELNRRLLDLETSFKKLVEESVDRVNDAASHLDATLMADKIGLG</sequence>